<name>A0ACA9P0J3_9GLOM</name>
<feature type="non-terminal residue" evidence="1">
    <location>
        <position position="1"/>
    </location>
</feature>
<organism evidence="1 2">
    <name type="scientific">Cetraspora pellucida</name>
    <dbReference type="NCBI Taxonomy" id="1433469"/>
    <lineage>
        <taxon>Eukaryota</taxon>
        <taxon>Fungi</taxon>
        <taxon>Fungi incertae sedis</taxon>
        <taxon>Mucoromycota</taxon>
        <taxon>Glomeromycotina</taxon>
        <taxon>Glomeromycetes</taxon>
        <taxon>Diversisporales</taxon>
        <taxon>Gigasporaceae</taxon>
        <taxon>Cetraspora</taxon>
    </lineage>
</organism>
<proteinExistence type="predicted"/>
<sequence>NSISFSRDWILSLNNSSSLTVPARVRYWRVCGEEDTTAGVGVSSSVCRID</sequence>
<keyword evidence="2" id="KW-1185">Reference proteome</keyword>
<accession>A0ACA9P0J3</accession>
<dbReference type="Proteomes" id="UP000789366">
    <property type="component" value="Unassembled WGS sequence"/>
</dbReference>
<dbReference type="EMBL" id="CAJVPW010019684">
    <property type="protein sequence ID" value="CAG8686705.1"/>
    <property type="molecule type" value="Genomic_DNA"/>
</dbReference>
<comment type="caution">
    <text evidence="1">The sequence shown here is derived from an EMBL/GenBank/DDBJ whole genome shotgun (WGS) entry which is preliminary data.</text>
</comment>
<evidence type="ECO:0000313" key="2">
    <source>
        <dbReference type="Proteomes" id="UP000789366"/>
    </source>
</evidence>
<evidence type="ECO:0000313" key="1">
    <source>
        <dbReference type="EMBL" id="CAG8686705.1"/>
    </source>
</evidence>
<gene>
    <name evidence="1" type="ORF">SPELUC_LOCUS10486</name>
</gene>
<reference evidence="1" key="1">
    <citation type="submission" date="2021-06" db="EMBL/GenBank/DDBJ databases">
        <authorList>
            <person name="Kallberg Y."/>
            <person name="Tangrot J."/>
            <person name="Rosling A."/>
        </authorList>
    </citation>
    <scope>NUCLEOTIDE SEQUENCE</scope>
    <source>
        <strain evidence="1">28 12/20/2015</strain>
    </source>
</reference>
<protein>
    <submittedName>
        <fullName evidence="1">9722_t:CDS:1</fullName>
    </submittedName>
</protein>